<evidence type="ECO:0000313" key="4">
    <source>
        <dbReference type="Proteomes" id="UP000680839"/>
    </source>
</evidence>
<evidence type="ECO:0000313" key="3">
    <source>
        <dbReference type="EMBL" id="QWG14932.1"/>
    </source>
</evidence>
<proteinExistence type="predicted"/>
<name>A0A975NH25_9BRAD</name>
<gene>
    <name evidence="3" type="ORF">KMZ29_09875</name>
</gene>
<dbReference type="AlphaFoldDB" id="A0A975NH25"/>
<sequence>MKTSNANYLAGKTLLFWADIERRKLVSDVLAVLVVVTLLWSTSLPAIFIAIWLLVLVQTGHTAPVDAPQAGRSANRCADEFDA</sequence>
<evidence type="ECO:0000256" key="2">
    <source>
        <dbReference type="SAM" id="Phobius"/>
    </source>
</evidence>
<accession>A0A975NH25</accession>
<dbReference type="Proteomes" id="UP000680839">
    <property type="component" value="Chromosome"/>
</dbReference>
<protein>
    <submittedName>
        <fullName evidence="3">Uncharacterized protein</fullName>
    </submittedName>
</protein>
<feature type="transmembrane region" description="Helical" evidence="2">
    <location>
        <begin position="29"/>
        <end position="55"/>
    </location>
</feature>
<dbReference type="EMBL" id="CP076134">
    <property type="protein sequence ID" value="QWG14932.1"/>
    <property type="molecule type" value="Genomic_DNA"/>
</dbReference>
<keyword evidence="2" id="KW-1133">Transmembrane helix</keyword>
<feature type="region of interest" description="Disordered" evidence="1">
    <location>
        <begin position="64"/>
        <end position="83"/>
    </location>
</feature>
<dbReference type="RefSeq" id="WP_215623520.1">
    <property type="nucleotide sequence ID" value="NZ_CP076134.1"/>
</dbReference>
<keyword evidence="2" id="KW-0472">Membrane</keyword>
<reference evidence="3" key="1">
    <citation type="submission" date="2021-06" db="EMBL/GenBank/DDBJ databases">
        <title>Bradyrhizobium sp. S2-20-1 Genome sequencing.</title>
        <authorList>
            <person name="Jin L."/>
        </authorList>
    </citation>
    <scope>NUCLEOTIDE SEQUENCE</scope>
    <source>
        <strain evidence="3">S2-20-1</strain>
    </source>
</reference>
<organism evidence="3 4">
    <name type="scientific">Bradyrhizobium sediminis</name>
    <dbReference type="NCBI Taxonomy" id="2840469"/>
    <lineage>
        <taxon>Bacteria</taxon>
        <taxon>Pseudomonadati</taxon>
        <taxon>Pseudomonadota</taxon>
        <taxon>Alphaproteobacteria</taxon>
        <taxon>Hyphomicrobiales</taxon>
        <taxon>Nitrobacteraceae</taxon>
        <taxon>Bradyrhizobium</taxon>
    </lineage>
</organism>
<evidence type="ECO:0000256" key="1">
    <source>
        <dbReference type="SAM" id="MobiDB-lite"/>
    </source>
</evidence>
<keyword evidence="2" id="KW-0812">Transmembrane</keyword>